<evidence type="ECO:0000256" key="6">
    <source>
        <dbReference type="SAM" id="MobiDB-lite"/>
    </source>
</evidence>
<dbReference type="InterPro" id="IPR002657">
    <property type="entry name" value="BilAc:Na_symport/Acr3"/>
</dbReference>
<evidence type="ECO:0000256" key="7">
    <source>
        <dbReference type="SAM" id="Phobius"/>
    </source>
</evidence>
<keyword evidence="5 7" id="KW-0472">Membrane</keyword>
<feature type="compositionally biased region" description="Polar residues" evidence="6">
    <location>
        <begin position="452"/>
        <end position="464"/>
    </location>
</feature>
<feature type="transmembrane region" description="Helical" evidence="7">
    <location>
        <begin position="231"/>
        <end position="251"/>
    </location>
</feature>
<dbReference type="EMBL" id="HBGN01037812">
    <property type="protein sequence ID" value="CAD9355844.1"/>
    <property type="molecule type" value="Transcribed_RNA"/>
</dbReference>
<feature type="transmembrane region" description="Helical" evidence="7">
    <location>
        <begin position="94"/>
        <end position="111"/>
    </location>
</feature>
<organism evidence="8">
    <name type="scientific">Ditylum brightwellii</name>
    <dbReference type="NCBI Taxonomy" id="49249"/>
    <lineage>
        <taxon>Eukaryota</taxon>
        <taxon>Sar</taxon>
        <taxon>Stramenopiles</taxon>
        <taxon>Ochrophyta</taxon>
        <taxon>Bacillariophyta</taxon>
        <taxon>Mediophyceae</taxon>
        <taxon>Lithodesmiophycidae</taxon>
        <taxon>Lithodesmiales</taxon>
        <taxon>Lithodesmiaceae</taxon>
        <taxon>Ditylum</taxon>
    </lineage>
</organism>
<keyword evidence="4 7" id="KW-1133">Transmembrane helix</keyword>
<gene>
    <name evidence="8" type="ORF">DBRI1063_LOCUS24209</name>
</gene>
<evidence type="ECO:0000256" key="1">
    <source>
        <dbReference type="ARBA" id="ARBA00004141"/>
    </source>
</evidence>
<feature type="region of interest" description="Disordered" evidence="6">
    <location>
        <begin position="497"/>
        <end position="550"/>
    </location>
</feature>
<comment type="similarity">
    <text evidence="2">Belongs to the bile acid:sodium symporter (BASS) (TC 2.A.28) family.</text>
</comment>
<evidence type="ECO:0000256" key="2">
    <source>
        <dbReference type="ARBA" id="ARBA00006528"/>
    </source>
</evidence>
<feature type="region of interest" description="Disordered" evidence="6">
    <location>
        <begin position="569"/>
        <end position="659"/>
    </location>
</feature>
<dbReference type="Pfam" id="PF01758">
    <property type="entry name" value="SBF"/>
    <property type="match status" value="1"/>
</dbReference>
<feature type="transmembrane region" description="Helical" evidence="7">
    <location>
        <begin position="200"/>
        <end position="219"/>
    </location>
</feature>
<reference evidence="8" key="1">
    <citation type="submission" date="2021-01" db="EMBL/GenBank/DDBJ databases">
        <authorList>
            <person name="Corre E."/>
            <person name="Pelletier E."/>
            <person name="Niang G."/>
            <person name="Scheremetjew M."/>
            <person name="Finn R."/>
            <person name="Kale V."/>
            <person name="Holt S."/>
            <person name="Cochrane G."/>
            <person name="Meng A."/>
            <person name="Brown T."/>
            <person name="Cohen L."/>
        </authorList>
    </citation>
    <scope>NUCLEOTIDE SEQUENCE</scope>
    <source>
        <strain evidence="8">Pop2</strain>
    </source>
</reference>
<feature type="compositionally biased region" description="Acidic residues" evidence="6">
    <location>
        <begin position="537"/>
        <end position="550"/>
    </location>
</feature>
<feature type="transmembrane region" description="Helical" evidence="7">
    <location>
        <begin position="28"/>
        <end position="47"/>
    </location>
</feature>
<feature type="transmembrane region" description="Helical" evidence="7">
    <location>
        <begin position="300"/>
        <end position="318"/>
    </location>
</feature>
<feature type="compositionally biased region" description="Low complexity" evidence="6">
    <location>
        <begin position="501"/>
        <end position="524"/>
    </location>
</feature>
<dbReference type="GO" id="GO:0016020">
    <property type="term" value="C:membrane"/>
    <property type="evidence" value="ECO:0007669"/>
    <property type="project" value="UniProtKB-SubCell"/>
</dbReference>
<dbReference type="InterPro" id="IPR038770">
    <property type="entry name" value="Na+/solute_symporter_sf"/>
</dbReference>
<evidence type="ECO:0000256" key="5">
    <source>
        <dbReference type="ARBA" id="ARBA00023136"/>
    </source>
</evidence>
<dbReference type="PANTHER" id="PTHR10361:SF28">
    <property type="entry name" value="P3 PROTEIN-RELATED"/>
    <property type="match status" value="1"/>
</dbReference>
<name>A0A7S2A2E1_9STRA</name>
<dbReference type="InterPro" id="IPR004710">
    <property type="entry name" value="Bilac:Na_transpt"/>
</dbReference>
<evidence type="ECO:0000256" key="4">
    <source>
        <dbReference type="ARBA" id="ARBA00022989"/>
    </source>
</evidence>
<feature type="region of interest" description="Disordered" evidence="6">
    <location>
        <begin position="397"/>
        <end position="464"/>
    </location>
</feature>
<evidence type="ECO:0000313" key="8">
    <source>
        <dbReference type="EMBL" id="CAD9355844.1"/>
    </source>
</evidence>
<feature type="compositionally biased region" description="Polar residues" evidence="6">
    <location>
        <begin position="600"/>
        <end position="623"/>
    </location>
</feature>
<feature type="compositionally biased region" description="Low complexity" evidence="6">
    <location>
        <begin position="585"/>
        <end position="599"/>
    </location>
</feature>
<dbReference type="Gene3D" id="1.20.1530.20">
    <property type="match status" value="1"/>
</dbReference>
<sequence length="750" mass="80515">MEATQLTPSDASTESDGGNDALNLLAEVGSYVLLFLLIFGLSATVDIEHLKQQLHNKGAILTGVCMQFLIMPVLGFVAVIALRDIGGEGEGLTRAMGVTLLIVTASPGGSYSNWWCSLFNADLALSVAMTALSTLLSAIFLPANLLLYAHFAYGKEEVMKAIDFGGLFTSIGVVVVAIATGLYVSYLLKSDTARNICNRLGSVSGVLLIVFNAVVSSLSGGEQTNLWDQQWPFYVAVSMPCVAGLIVANALGRLARLERPEVVTVAVECCYQNVGIATSAAISMFKSDPTARAQALCVPLYYGIVEAVVLGLYCIVAWKCGWTKAPRNEKFCVIIVTSYEVDTDIIEDVSLHLPDLNTNTTEDEDSRDVAPPLQMECAPPMYSRTRLHSDDALSLAHLGMAPPDKPPSSNDTFASSQLETLQEEQSPRSFLSRIRNLFSSPSKNRKRRQDDFQTNPIPSYSTSMVTHASNSIIKKNHIREAASVVVDLEVPTRDRMWSEDNTATTTASSTVTTSISNTHSTISVPSHKFRSHHNQDDDRDDDDTDDIDDAADDNFHVQIQVDYDNTTLANDTSQALPPPPPGPPLTTASATSSFTSTPLQTPIHTPSNSFTSTPLQHATQPHAPSSLYASPILNSPPLPHLLPSSHQQRQGAPLSSSCTMLSSTSLISGSTDAMMRMVPTPPTLTPATATPVGNIVGTSLISGNIDITPQKILNETSSTTPTPNPPPLPFTSGGKPMPYSRASRSKSYPN</sequence>
<feature type="transmembrane region" description="Helical" evidence="7">
    <location>
        <begin position="123"/>
        <end position="147"/>
    </location>
</feature>
<feature type="region of interest" description="Disordered" evidence="6">
    <location>
        <begin position="714"/>
        <end position="750"/>
    </location>
</feature>
<evidence type="ECO:0000256" key="3">
    <source>
        <dbReference type="ARBA" id="ARBA00022692"/>
    </source>
</evidence>
<protein>
    <submittedName>
        <fullName evidence="8">Uncharacterized protein</fullName>
    </submittedName>
</protein>
<comment type="subcellular location">
    <subcellularLocation>
        <location evidence="1">Membrane</location>
        <topology evidence="1">Multi-pass membrane protein</topology>
    </subcellularLocation>
</comment>
<dbReference type="PANTHER" id="PTHR10361">
    <property type="entry name" value="SODIUM-BILE ACID COTRANSPORTER"/>
    <property type="match status" value="1"/>
</dbReference>
<keyword evidence="3 7" id="KW-0812">Transmembrane</keyword>
<dbReference type="AlphaFoldDB" id="A0A7S2A2E1"/>
<feature type="transmembrane region" description="Helical" evidence="7">
    <location>
        <begin position="59"/>
        <end position="82"/>
    </location>
</feature>
<accession>A0A7S2A2E1</accession>
<proteinExistence type="inferred from homology"/>
<feature type="transmembrane region" description="Helical" evidence="7">
    <location>
        <begin position="167"/>
        <end position="188"/>
    </location>
</feature>
<feature type="compositionally biased region" description="Polar residues" evidence="6">
    <location>
        <begin position="407"/>
        <end position="429"/>
    </location>
</feature>